<dbReference type="KEGG" id="kng:KNAG_0A06170"/>
<dbReference type="AlphaFoldDB" id="J7S2N7"/>
<proteinExistence type="inferred from homology"/>
<gene>
    <name evidence="4" type="primary">KNAG0A06170</name>
    <name evidence="4" type="ordered locus">KNAG_0A06170</name>
</gene>
<keyword evidence="3" id="KW-0999">Mitochondrion inner membrane</keyword>
<accession>J7S2N7</accession>
<dbReference type="HOGENOM" id="CLU_147575_0_0_1"/>
<comment type="function">
    <text evidence="3">Required for mitochondrial cytochrome c oxidase (COX) assembly and respiration.</text>
</comment>
<dbReference type="Pfam" id="PF08583">
    <property type="entry name" value="Cmc1"/>
    <property type="match status" value="1"/>
</dbReference>
<comment type="similarity">
    <text evidence="1 3">Belongs to the CMC family.</text>
</comment>
<keyword evidence="2" id="KW-1015">Disulfide bond</keyword>
<evidence type="ECO:0000256" key="1">
    <source>
        <dbReference type="ARBA" id="ARBA00007347"/>
    </source>
</evidence>
<dbReference type="InterPro" id="IPR013892">
    <property type="entry name" value="Cyt_c_biogenesis_Cmc1-like"/>
</dbReference>
<dbReference type="GO" id="GO:0005758">
    <property type="term" value="C:mitochondrial intermembrane space"/>
    <property type="evidence" value="ECO:0007669"/>
    <property type="project" value="EnsemblFungi"/>
</dbReference>
<keyword evidence="5" id="KW-1185">Reference proteome</keyword>
<dbReference type="GO" id="GO:0005507">
    <property type="term" value="F:copper ion binding"/>
    <property type="evidence" value="ECO:0007669"/>
    <property type="project" value="EnsemblFungi"/>
</dbReference>
<organism evidence="4 5">
    <name type="scientific">Huiozyma naganishii (strain ATCC MYA-139 / BCRC 22969 / CBS 8797 / KCTC 17520 / NBRC 10181 / NCYC 3082 / Yp74L-3)</name>
    <name type="common">Yeast</name>
    <name type="synonym">Kazachstania naganishii</name>
    <dbReference type="NCBI Taxonomy" id="1071383"/>
    <lineage>
        <taxon>Eukaryota</taxon>
        <taxon>Fungi</taxon>
        <taxon>Dikarya</taxon>
        <taxon>Ascomycota</taxon>
        <taxon>Saccharomycotina</taxon>
        <taxon>Saccharomycetes</taxon>
        <taxon>Saccharomycetales</taxon>
        <taxon>Saccharomycetaceae</taxon>
        <taxon>Huiozyma</taxon>
    </lineage>
</organism>
<keyword evidence="3" id="KW-0143">Chaperone</keyword>
<dbReference type="eggNOG" id="KOG4624">
    <property type="taxonomic scope" value="Eukaryota"/>
</dbReference>
<dbReference type="GeneID" id="34523914"/>
<keyword evidence="3" id="KW-0472">Membrane</keyword>
<dbReference type="RefSeq" id="XP_022462525.1">
    <property type="nucleotide sequence ID" value="XM_022610540.1"/>
</dbReference>
<protein>
    <recommendedName>
        <fullName evidence="3">COX assembly mitochondrial protein</fullName>
    </recommendedName>
</protein>
<evidence type="ECO:0000256" key="3">
    <source>
        <dbReference type="RuleBase" id="RU364104"/>
    </source>
</evidence>
<dbReference type="EMBL" id="HE978314">
    <property type="protein sequence ID" value="CCK68279.1"/>
    <property type="molecule type" value="Genomic_DNA"/>
</dbReference>
<evidence type="ECO:0000256" key="2">
    <source>
        <dbReference type="ARBA" id="ARBA00023157"/>
    </source>
</evidence>
<dbReference type="OrthoDB" id="6224010at2759"/>
<reference evidence="4 5" key="1">
    <citation type="journal article" date="2011" name="Proc. Natl. Acad. Sci. U.S.A.">
        <title>Evolutionary erosion of yeast sex chromosomes by mating-type switching accidents.</title>
        <authorList>
            <person name="Gordon J.L."/>
            <person name="Armisen D."/>
            <person name="Proux-Wera E."/>
            <person name="Oheigeartaigh S.S."/>
            <person name="Byrne K.P."/>
            <person name="Wolfe K.H."/>
        </authorList>
    </citation>
    <scope>NUCLEOTIDE SEQUENCE [LARGE SCALE GENOMIC DNA]</scope>
    <source>
        <strain evidence="5">ATCC MYA-139 / BCRC 22969 / CBS 8797 / CCRC 22969 / KCTC 17520 / NBRC 10181 / NCYC 3082</strain>
    </source>
</reference>
<evidence type="ECO:0000313" key="5">
    <source>
        <dbReference type="Proteomes" id="UP000006310"/>
    </source>
</evidence>
<evidence type="ECO:0000313" key="4">
    <source>
        <dbReference type="EMBL" id="CCK68279.1"/>
    </source>
</evidence>
<dbReference type="GO" id="GO:0033617">
    <property type="term" value="P:mitochondrial respiratory chain complex IV assembly"/>
    <property type="evidence" value="ECO:0007669"/>
    <property type="project" value="EnsemblFungi"/>
</dbReference>
<comment type="subcellular location">
    <subcellularLocation>
        <location evidence="3">Mitochondrion inner membrane</location>
    </subcellularLocation>
</comment>
<keyword evidence="3" id="KW-0496">Mitochondrion</keyword>
<name>J7S2N7_HUIN7</name>
<dbReference type="STRING" id="1071383.J7S2N7"/>
<dbReference type="PROSITE" id="PS51808">
    <property type="entry name" value="CHCH"/>
    <property type="match status" value="1"/>
</dbReference>
<dbReference type="OMA" id="WILTPKE"/>
<dbReference type="Proteomes" id="UP000006310">
    <property type="component" value="Chromosome 1"/>
</dbReference>
<reference evidence="5" key="2">
    <citation type="submission" date="2012-08" db="EMBL/GenBank/DDBJ databases">
        <title>Genome sequence of Kazachstania naganishii.</title>
        <authorList>
            <person name="Gordon J.L."/>
            <person name="Armisen D."/>
            <person name="Proux-Wera E."/>
            <person name="OhEigeartaigh S.S."/>
            <person name="Byrne K.P."/>
            <person name="Wolfe K.H."/>
        </authorList>
    </citation>
    <scope>NUCLEOTIDE SEQUENCE [LARGE SCALE GENOMIC DNA]</scope>
    <source>
        <strain evidence="5">ATCC MYA-139 / BCRC 22969 / CBS 8797 / CCRC 22969 / KCTC 17520 / NBRC 10181 / NCYC 3082</strain>
    </source>
</reference>
<dbReference type="GO" id="GO:0005743">
    <property type="term" value="C:mitochondrial inner membrane"/>
    <property type="evidence" value="ECO:0007669"/>
    <property type="project" value="UniProtKB-SubCell"/>
</dbReference>
<sequence length="117" mass="13606">MSTETQGSTQGKDGVAHHNVKIPIWVLSPQEEKKARKNLKTFTYEKCGEYVQAMANCAKQHGVKVFPSCSAERDKMKECLMFYQLDEKYLDEQRNLIVVKKIEKLEERLKQQKAQLK</sequence>